<comment type="function">
    <text evidence="12">Component of the F(0) channel, it forms part of the peripheral stalk, linking F(1) to F(0).</text>
</comment>
<evidence type="ECO:0000256" key="6">
    <source>
        <dbReference type="ARBA" id="ARBA00022989"/>
    </source>
</evidence>
<keyword evidence="3 12" id="KW-0138">CF(0)</keyword>
<dbReference type="eggNOG" id="COG0711">
    <property type="taxonomic scope" value="Bacteria"/>
</dbReference>
<dbReference type="Pfam" id="PF00430">
    <property type="entry name" value="ATP-synt_B"/>
    <property type="match status" value="1"/>
</dbReference>
<evidence type="ECO:0000256" key="11">
    <source>
        <dbReference type="ARBA" id="ARBA00037847"/>
    </source>
</evidence>
<dbReference type="STRING" id="398512.Bccel_3786"/>
<evidence type="ECO:0000256" key="4">
    <source>
        <dbReference type="ARBA" id="ARBA00022692"/>
    </source>
</evidence>
<comment type="subcellular location">
    <subcellularLocation>
        <location evidence="12">Cell membrane</location>
        <topology evidence="12">Single-pass membrane protein</topology>
    </subcellularLocation>
    <subcellularLocation>
        <location evidence="11">Endomembrane system</location>
        <topology evidence="11">Single-pass membrane protein</topology>
    </subcellularLocation>
</comment>
<dbReference type="OrthoDB" id="9795863at2"/>
<evidence type="ECO:0000256" key="3">
    <source>
        <dbReference type="ARBA" id="ARBA00022547"/>
    </source>
</evidence>
<keyword evidence="16" id="KW-1185">Reference proteome</keyword>
<comment type="subunit">
    <text evidence="12">F-type ATPases have 2 components, F(1) - the catalytic core - and F(0) - the membrane proton channel. F(1) has five subunits: alpha(3), beta(3), gamma(1), delta(1), epsilon(1). F(0) has three main subunits: a(1), b(2) and c(10-14). The alpha and beta chains form an alternating ring which encloses part of the gamma chain. F(1) is attached to F(0) by a central stalk formed by the gamma and epsilon chains, while a peripheral stalk is formed by the delta and b chains.</text>
</comment>
<gene>
    <name evidence="12" type="primary">atpF</name>
    <name evidence="15" type="ORF">Bccel_3786</name>
</gene>
<reference evidence="16" key="1">
    <citation type="submission" date="2015-07" db="EMBL/GenBank/DDBJ databases">
        <title>Near-Complete Genome Sequence of the Cellulolytic Bacterium Bacteroides (Pseudobacteroides) cellulosolvens ATCC 35603.</title>
        <authorList>
            <person name="Dassa B."/>
            <person name="Utturkar S.M."/>
            <person name="Klingeman D.M."/>
            <person name="Hurt R.A."/>
            <person name="Keller M."/>
            <person name="Xu J."/>
            <person name="Reddy Y.H.K."/>
            <person name="Borovok I."/>
            <person name="Grinberg I.R."/>
            <person name="Lamed R."/>
            <person name="Zhivin O."/>
            <person name="Bayer E.A."/>
            <person name="Brown S.D."/>
        </authorList>
    </citation>
    <scope>NUCLEOTIDE SEQUENCE [LARGE SCALE GENOMIC DNA]</scope>
    <source>
        <strain evidence="16">DSM 2933</strain>
    </source>
</reference>
<keyword evidence="5 12" id="KW-0375">Hydrogen ion transport</keyword>
<evidence type="ECO:0000313" key="15">
    <source>
        <dbReference type="EMBL" id="KNY28512.1"/>
    </source>
</evidence>
<keyword evidence="4 12" id="KW-0812">Transmembrane</keyword>
<organism evidence="15 16">
    <name type="scientific">Pseudobacteroides cellulosolvens ATCC 35603 = DSM 2933</name>
    <dbReference type="NCBI Taxonomy" id="398512"/>
    <lineage>
        <taxon>Bacteria</taxon>
        <taxon>Bacillati</taxon>
        <taxon>Bacillota</taxon>
        <taxon>Clostridia</taxon>
        <taxon>Eubacteriales</taxon>
        <taxon>Oscillospiraceae</taxon>
        <taxon>Pseudobacteroides</taxon>
    </lineage>
</organism>
<dbReference type="GO" id="GO:0046961">
    <property type="term" value="F:proton-transporting ATPase activity, rotational mechanism"/>
    <property type="evidence" value="ECO:0007669"/>
    <property type="project" value="TreeGrafter"/>
</dbReference>
<keyword evidence="14" id="KW-0175">Coiled coil</keyword>
<evidence type="ECO:0000256" key="10">
    <source>
        <dbReference type="ARBA" id="ARBA00025198"/>
    </source>
</evidence>
<proteinExistence type="inferred from homology"/>
<accession>A0A0L6JSV9</accession>
<keyword evidence="9 12" id="KW-0066">ATP synthesis</keyword>
<dbReference type="AlphaFoldDB" id="A0A0L6JSV9"/>
<dbReference type="GO" id="GO:0045259">
    <property type="term" value="C:proton-transporting ATP synthase complex"/>
    <property type="evidence" value="ECO:0007669"/>
    <property type="project" value="UniProtKB-KW"/>
</dbReference>
<dbReference type="RefSeq" id="WP_036936834.1">
    <property type="nucleotide sequence ID" value="NZ_JQKC01000002.1"/>
</dbReference>
<evidence type="ECO:0000256" key="5">
    <source>
        <dbReference type="ARBA" id="ARBA00022781"/>
    </source>
</evidence>
<dbReference type="HAMAP" id="MF_01398">
    <property type="entry name" value="ATP_synth_b_bprime"/>
    <property type="match status" value="1"/>
</dbReference>
<dbReference type="InterPro" id="IPR028987">
    <property type="entry name" value="ATP_synth_B-like_membr_sf"/>
</dbReference>
<dbReference type="GO" id="GO:0046933">
    <property type="term" value="F:proton-transporting ATP synthase activity, rotational mechanism"/>
    <property type="evidence" value="ECO:0007669"/>
    <property type="project" value="UniProtKB-UniRule"/>
</dbReference>
<dbReference type="Gene3D" id="6.10.250.1580">
    <property type="match status" value="1"/>
</dbReference>
<dbReference type="GO" id="GO:0005886">
    <property type="term" value="C:plasma membrane"/>
    <property type="evidence" value="ECO:0007669"/>
    <property type="project" value="UniProtKB-SubCell"/>
</dbReference>
<comment type="similarity">
    <text evidence="1 12 13">Belongs to the ATPase B chain family.</text>
</comment>
<dbReference type="PANTHER" id="PTHR33445">
    <property type="entry name" value="ATP SYNTHASE SUBUNIT B', CHLOROPLASTIC"/>
    <property type="match status" value="1"/>
</dbReference>
<feature type="transmembrane region" description="Helical" evidence="12">
    <location>
        <begin position="6"/>
        <end position="24"/>
    </location>
</feature>
<dbReference type="GO" id="GO:0012505">
    <property type="term" value="C:endomembrane system"/>
    <property type="evidence" value="ECO:0007669"/>
    <property type="project" value="UniProtKB-SubCell"/>
</dbReference>
<evidence type="ECO:0000256" key="7">
    <source>
        <dbReference type="ARBA" id="ARBA00023065"/>
    </source>
</evidence>
<evidence type="ECO:0000256" key="13">
    <source>
        <dbReference type="RuleBase" id="RU003848"/>
    </source>
</evidence>
<name>A0A0L6JSV9_9FIRM</name>
<evidence type="ECO:0000256" key="1">
    <source>
        <dbReference type="ARBA" id="ARBA00005513"/>
    </source>
</evidence>
<evidence type="ECO:0000256" key="8">
    <source>
        <dbReference type="ARBA" id="ARBA00023136"/>
    </source>
</evidence>
<evidence type="ECO:0000256" key="12">
    <source>
        <dbReference type="HAMAP-Rule" id="MF_01398"/>
    </source>
</evidence>
<comment type="caution">
    <text evidence="15">The sequence shown here is derived from an EMBL/GenBank/DDBJ whole genome shotgun (WGS) entry which is preliminary data.</text>
</comment>
<evidence type="ECO:0000313" key="16">
    <source>
        <dbReference type="Proteomes" id="UP000036923"/>
    </source>
</evidence>
<keyword evidence="2 12" id="KW-0813">Transport</keyword>
<dbReference type="CDD" id="cd06503">
    <property type="entry name" value="ATP-synt_Fo_b"/>
    <property type="match status" value="1"/>
</dbReference>
<evidence type="ECO:0000256" key="2">
    <source>
        <dbReference type="ARBA" id="ARBA00022448"/>
    </source>
</evidence>
<dbReference type="InterPro" id="IPR002146">
    <property type="entry name" value="ATP_synth_b/b'su_bac/chlpt"/>
</dbReference>
<keyword evidence="12" id="KW-1003">Cell membrane</keyword>
<keyword evidence="7 12" id="KW-0406">Ion transport</keyword>
<dbReference type="EMBL" id="LGTC01000001">
    <property type="protein sequence ID" value="KNY28512.1"/>
    <property type="molecule type" value="Genomic_DNA"/>
</dbReference>
<dbReference type="InterPro" id="IPR050059">
    <property type="entry name" value="ATP_synthase_B_chain"/>
</dbReference>
<sequence>MLIYFEKFRFILVFINLLVLYFFLRKFLFKPVTQYMENRTNMIKDSLDNAERTKQEANGLKQKYEEELRASKNQADQIINDARAKANKEYEEILNSARKDAEAILARGREEIERERAQMIKEVRSQVTGLALVVASKVVEANMDNEKNRVLAEKFIDEAGAA</sequence>
<dbReference type="Proteomes" id="UP000036923">
    <property type="component" value="Unassembled WGS sequence"/>
</dbReference>
<keyword evidence="8 12" id="KW-0472">Membrane</keyword>
<feature type="coiled-coil region" evidence="14">
    <location>
        <begin position="43"/>
        <end position="118"/>
    </location>
</feature>
<dbReference type="PANTHER" id="PTHR33445:SF2">
    <property type="entry name" value="ATP SYNTHASE SUBUNIT B', CHLOROPLASTIC"/>
    <property type="match status" value="1"/>
</dbReference>
<evidence type="ECO:0000256" key="14">
    <source>
        <dbReference type="SAM" id="Coils"/>
    </source>
</evidence>
<protein>
    <recommendedName>
        <fullName evidence="12">ATP synthase subunit b</fullName>
    </recommendedName>
    <alternativeName>
        <fullName evidence="12">ATP synthase F(0) sector subunit b</fullName>
    </alternativeName>
    <alternativeName>
        <fullName evidence="12">ATPase subunit I</fullName>
    </alternativeName>
    <alternativeName>
        <fullName evidence="12">F-type ATPase subunit b</fullName>
        <shortName evidence="12">F-ATPase subunit b</shortName>
    </alternativeName>
</protein>
<comment type="function">
    <text evidence="10 12">F(1)F(0) ATP synthase produces ATP from ADP in the presence of a proton or sodium gradient. F-type ATPases consist of two structural domains, F(1) containing the extramembraneous catalytic core and F(0) containing the membrane proton channel, linked together by a central stalk and a peripheral stalk. During catalysis, ATP synthesis in the catalytic domain of F(1) is coupled via a rotary mechanism of the central stalk subunits to proton translocation.</text>
</comment>
<dbReference type="NCBIfam" id="TIGR01144">
    <property type="entry name" value="ATP_synt_b"/>
    <property type="match status" value="1"/>
</dbReference>
<evidence type="ECO:0000256" key="9">
    <source>
        <dbReference type="ARBA" id="ARBA00023310"/>
    </source>
</evidence>
<dbReference type="SUPFAM" id="SSF81573">
    <property type="entry name" value="F1F0 ATP synthase subunit B, membrane domain"/>
    <property type="match status" value="1"/>
</dbReference>
<keyword evidence="6 12" id="KW-1133">Transmembrane helix</keyword>
<dbReference type="InterPro" id="IPR005864">
    <property type="entry name" value="ATP_synth_F0_bsu_bac"/>
</dbReference>